<dbReference type="AlphaFoldDB" id="A0A858ZRK4"/>
<keyword evidence="2" id="KW-0378">Hydrolase</keyword>
<dbReference type="EMBL" id="CP051298">
    <property type="protein sequence ID" value="QKD42969.1"/>
    <property type="molecule type" value="Genomic_DNA"/>
</dbReference>
<dbReference type="Gene3D" id="3.20.20.140">
    <property type="entry name" value="Metal-dependent hydrolases"/>
    <property type="match status" value="1"/>
</dbReference>
<protein>
    <submittedName>
        <fullName evidence="2">Amidohydrolase family protein</fullName>
    </submittedName>
</protein>
<dbReference type="PANTHER" id="PTHR35563">
    <property type="entry name" value="BARREL METAL-DEPENDENT HYDROLASE, PUTATIVE (AFU_ORTHOLOGUE AFUA_1G16240)-RELATED"/>
    <property type="match status" value="1"/>
</dbReference>
<dbReference type="RefSeq" id="WP_013721453.1">
    <property type="nucleotide sequence ID" value="NZ_CP051298.1"/>
</dbReference>
<accession>A0A858ZRK4</accession>
<evidence type="ECO:0000313" key="3">
    <source>
        <dbReference type="Proteomes" id="UP000500755"/>
    </source>
</evidence>
<gene>
    <name evidence="2" type="ORF">HF896_04825</name>
</gene>
<dbReference type="OMA" id="WHLQFLI"/>
<name>A0A858ZRK4_9BURK</name>
<organism evidence="2 3">
    <name type="scientific">Alicycliphilus denitrificans</name>
    <dbReference type="NCBI Taxonomy" id="179636"/>
    <lineage>
        <taxon>Bacteria</taxon>
        <taxon>Pseudomonadati</taxon>
        <taxon>Pseudomonadota</taxon>
        <taxon>Betaproteobacteria</taxon>
        <taxon>Burkholderiales</taxon>
        <taxon>Comamonadaceae</taxon>
        <taxon>Alicycliphilus</taxon>
    </lineage>
</organism>
<dbReference type="Pfam" id="PF04909">
    <property type="entry name" value="Amidohydro_2"/>
    <property type="match status" value="1"/>
</dbReference>
<dbReference type="InterPro" id="IPR006680">
    <property type="entry name" value="Amidohydro-rel"/>
</dbReference>
<dbReference type="PANTHER" id="PTHR35563:SF2">
    <property type="entry name" value="BARREL METAL-DEPENDENT HYDROLASE, PUTATIVE (AFU_ORTHOLOGUE AFUA_1G16240)-RELATED"/>
    <property type="match status" value="1"/>
</dbReference>
<dbReference type="InterPro" id="IPR052358">
    <property type="entry name" value="Aro_Compnd_Degr_Hydrolases"/>
</dbReference>
<dbReference type="InterPro" id="IPR032466">
    <property type="entry name" value="Metal_Hydrolase"/>
</dbReference>
<dbReference type="Proteomes" id="UP000500755">
    <property type="component" value="Chromosome"/>
</dbReference>
<proteinExistence type="predicted"/>
<dbReference type="GO" id="GO:0016787">
    <property type="term" value="F:hydrolase activity"/>
    <property type="evidence" value="ECO:0007669"/>
    <property type="project" value="UniProtKB-KW"/>
</dbReference>
<feature type="domain" description="Amidohydrolase-related" evidence="1">
    <location>
        <begin position="6"/>
        <end position="273"/>
    </location>
</feature>
<reference evidence="2 3" key="1">
    <citation type="submission" date="2020-05" db="EMBL/GenBank/DDBJ databases">
        <title>Complete genome sequence of Alicycliphilus denitrificans DP3.</title>
        <authorList>
            <person name="Chen X."/>
        </authorList>
    </citation>
    <scope>NUCLEOTIDE SEQUENCE [LARGE SCALE GENOMIC DNA]</scope>
    <source>
        <strain evidence="2 3">DP3</strain>
    </source>
</reference>
<dbReference type="SUPFAM" id="SSF51556">
    <property type="entry name" value="Metallo-dependent hydrolases"/>
    <property type="match status" value="1"/>
</dbReference>
<evidence type="ECO:0000313" key="2">
    <source>
        <dbReference type="EMBL" id="QKD42969.1"/>
    </source>
</evidence>
<evidence type="ECO:0000259" key="1">
    <source>
        <dbReference type="Pfam" id="PF04909"/>
    </source>
</evidence>
<sequence>MVAGACDCHTHVFGPRADYPMVDARHYTPGPAPLAALRAHLAGLGLERVVLVQPSVYGTDNRCMLDALARLDGAGRGIVVLEDGVDAAALRELHARGVRGVRINLESAGLRDIAGARALLQAWSARVADLGWHVQLYAAQPVVQALADDLARLPSSVVLDHFALADVMPGGDALTDLLRTGCVHVKLSAPYRLASPALGGAWARHWVDAVPGALLWASDWPHTARGPGRAAHEVSAYRAIPANGLRQEIARWLPSAELRRRVLVDNPARLYGF</sequence>